<keyword evidence="7" id="KW-0051">Antiviral defense</keyword>
<dbReference type="Proteomes" id="UP001302126">
    <property type="component" value="Unassembled WGS sequence"/>
</dbReference>
<dbReference type="Gene3D" id="3.40.50.300">
    <property type="entry name" value="P-loop containing nucleotide triphosphate hydrolases"/>
    <property type="match status" value="2"/>
</dbReference>
<dbReference type="GO" id="GO:0005737">
    <property type="term" value="C:cytoplasm"/>
    <property type="evidence" value="ECO:0007669"/>
    <property type="project" value="TreeGrafter"/>
</dbReference>
<dbReference type="EMBL" id="MU864432">
    <property type="protein sequence ID" value="KAK4186084.1"/>
    <property type="molecule type" value="Genomic_DNA"/>
</dbReference>
<evidence type="ECO:0000256" key="2">
    <source>
        <dbReference type="ARBA" id="ARBA00022737"/>
    </source>
</evidence>
<feature type="domain" description="RNase III" evidence="11">
    <location>
        <begin position="958"/>
        <end position="1090"/>
    </location>
</feature>
<evidence type="ECO:0000256" key="10">
    <source>
        <dbReference type="SAM" id="MobiDB-lite"/>
    </source>
</evidence>
<gene>
    <name evidence="15" type="ORF">QBC35DRAFT_388057</name>
</gene>
<dbReference type="InterPro" id="IPR001650">
    <property type="entry name" value="Helicase_C-like"/>
</dbReference>
<feature type="region of interest" description="Disordered" evidence="10">
    <location>
        <begin position="1433"/>
        <end position="1456"/>
    </location>
</feature>
<dbReference type="GO" id="GO:0004386">
    <property type="term" value="F:helicase activity"/>
    <property type="evidence" value="ECO:0007669"/>
    <property type="project" value="UniProtKB-KW"/>
</dbReference>
<feature type="region of interest" description="Disordered" evidence="10">
    <location>
        <begin position="1"/>
        <end position="35"/>
    </location>
</feature>
<feature type="compositionally biased region" description="Acidic residues" evidence="10">
    <location>
        <begin position="1"/>
        <end position="13"/>
    </location>
</feature>
<dbReference type="InterPro" id="IPR014001">
    <property type="entry name" value="Helicase_ATP-bd"/>
</dbReference>
<keyword evidence="1" id="KW-0930">Antiviral protein</keyword>
<comment type="similarity">
    <text evidence="8">Belongs to the helicase family. Dicer subfamily.</text>
</comment>
<dbReference type="GO" id="GO:0050688">
    <property type="term" value="P:regulation of defense response to virus"/>
    <property type="evidence" value="ECO:0007669"/>
    <property type="project" value="UniProtKB-KW"/>
</dbReference>
<sequence length="1456" mass="164462">MELEEVPLPEQEDTVQLPAPEQTTSEDSDDSGRSLTPRVMIMAARAYQREMLEESLKQNIIVAMDTGSGKTQVAILRIQEELERSDKIVWFLAPTVELATQQFQVINSQIPGVQSKLICGADNVEAWKFKPGVWDAILTNIRVVVSTYQILFDAAVSHGFVPIEKLGLVVIDEAHNCVRLNPIARFMRELYQKHKLEGRHVPHILGLTASPLMRSKLADLELLEQTLDAVCKTPNRHREELLAQVNRPEMIAIPYGGLPGPKDDVKTTLAMSRLREAFYGLDIRQDPAVLRLKSDRTERSQEALRKAILTYDTYCQKQMRAFCNRAGEMCQVLGPWAADYYIHKVITEFISGANTSTVSGDASMDEERLYLAKTFLQIGSLPPSEEPTELSRKVRTLISILESCNQKDPYGIIFVKERATVAVLSRILSTHASIRERYRVGSMVGTSKAPGKKQTILDLGQKEDVLSLQNFRKGKFNLLVATSVLEEGIDVPVCNMVICFDKPDNLKSFIQRRGRARMSVSRLYLLVENMWDQSLQEWQLLEKEMKEKYEDEMREIKQLEGMESSEIDNYPILRDNRTGAQLTIHDAKQHLDHFCATLSTRKFVNWSPYYKVCDLQGNPIDSHQPGLRKATVHLPISLAPQLRSAESLHAWPSEANACRDAAFQAYVKLYDAGLINQHLLPMRETDLVEDVEQRPGMIKVREQLNPWTLVAQAWSSGAELSRRRLTLTKDDGSCSLPFEISLPVPVPYMEDFILYWDAISSWKVSMDSDIVMDLPDGASNRQADDHTFALLSMAFGHRWPIPDKQYPIRFVSLSENISPDGVAANQFNHASAPNYLVRGTTAFTYNHPHVFVKYLPVKPPAEMVRKYFAGFEEAPHDTQWVVVRSFPKRAGYFRRPLRCHLPSSFPAKYPRVLRLDEVKMDNIPLVFGYAALLIPAMTMALESHLVATHLAQSRLKDIGITDVSMIIRAITATGAGRHVDYERVEFLGDAILKFCTTINCTAKYLYYPEGYLSASKDKIVSNSRLCRAAIDFGLDKYIINKPATQSHWRPIYVEDLIANPPNPHADRLMSTKTLADVVEALIGTAFISGGLPKALSCMSLFITGFEWQDIDVGRQTLYDQAPDDEVLPHTMRQLESLIGYTFTKKALLVEAMTHPSYNALEPRASLDRLEFVGDAILDFLVVRALYEVHDANGKPLENGALHLLRTALVNADILGFLAMEWAITQGRVEAEVFSASKGKREPPQVELVQTEVRLPLWNFMRHSSADMGAHQQATSVRHAAMREELRQALWEGGRYPWCGFARLQVQKFYSDVIESLLGAVWVDSGSLEECEGVLERMGLMGLMRRFVGGEGVHLMHPKEEIGVLGGNQRARYEVEKEGEGYRCRVWLGEKEGDKDKGECIADVKGCGSKEEARLKGAEEGCRVLRERIRQKKEEMEGKELEEGEIREEEEVDVDVN</sequence>
<dbReference type="GO" id="GO:0004525">
    <property type="term" value="F:ribonuclease III activity"/>
    <property type="evidence" value="ECO:0007669"/>
    <property type="project" value="InterPro"/>
</dbReference>
<protein>
    <submittedName>
        <fullName evidence="15">Dicer-like protein 2</fullName>
    </submittedName>
</protein>
<evidence type="ECO:0000256" key="7">
    <source>
        <dbReference type="ARBA" id="ARBA00023118"/>
    </source>
</evidence>
<dbReference type="InterPro" id="IPR036389">
    <property type="entry name" value="RNase_III_sf"/>
</dbReference>
<evidence type="ECO:0000256" key="1">
    <source>
        <dbReference type="ARBA" id="ARBA00022721"/>
    </source>
</evidence>
<evidence type="ECO:0000256" key="6">
    <source>
        <dbReference type="ARBA" id="ARBA00022840"/>
    </source>
</evidence>
<dbReference type="PROSITE" id="PS51192">
    <property type="entry name" value="HELICASE_ATP_BIND_1"/>
    <property type="match status" value="1"/>
</dbReference>
<dbReference type="GO" id="GO:0005634">
    <property type="term" value="C:nucleus"/>
    <property type="evidence" value="ECO:0007669"/>
    <property type="project" value="TreeGrafter"/>
</dbReference>
<keyword evidence="4" id="KW-0378">Hydrolase</keyword>
<accession>A0AAN7AGT6</accession>
<evidence type="ECO:0000256" key="3">
    <source>
        <dbReference type="ARBA" id="ARBA00022741"/>
    </source>
</evidence>
<evidence type="ECO:0000259" key="14">
    <source>
        <dbReference type="PROSITE" id="PS51327"/>
    </source>
</evidence>
<dbReference type="PROSITE" id="PS00517">
    <property type="entry name" value="RNASE_3_1"/>
    <property type="match status" value="1"/>
</dbReference>
<dbReference type="InterPro" id="IPR027417">
    <property type="entry name" value="P-loop_NTPase"/>
</dbReference>
<evidence type="ECO:0000259" key="12">
    <source>
        <dbReference type="PROSITE" id="PS51192"/>
    </source>
</evidence>
<dbReference type="GO" id="GO:0005524">
    <property type="term" value="F:ATP binding"/>
    <property type="evidence" value="ECO:0007669"/>
    <property type="project" value="UniProtKB-KW"/>
</dbReference>
<dbReference type="CDD" id="cd18034">
    <property type="entry name" value="DEXHc_dicer"/>
    <property type="match status" value="1"/>
</dbReference>
<keyword evidence="2" id="KW-0677">Repeat</keyword>
<evidence type="ECO:0000259" key="11">
    <source>
        <dbReference type="PROSITE" id="PS50142"/>
    </source>
</evidence>
<dbReference type="SMART" id="SM00535">
    <property type="entry name" value="RIBOc"/>
    <property type="match status" value="2"/>
</dbReference>
<dbReference type="PANTHER" id="PTHR14950">
    <property type="entry name" value="DICER-RELATED"/>
    <property type="match status" value="1"/>
</dbReference>
<dbReference type="Pfam" id="PF00270">
    <property type="entry name" value="DEAD"/>
    <property type="match status" value="1"/>
</dbReference>
<dbReference type="Pfam" id="PF00636">
    <property type="entry name" value="Ribonuclease_3"/>
    <property type="match status" value="2"/>
</dbReference>
<dbReference type="SMART" id="SM00490">
    <property type="entry name" value="HELICc"/>
    <property type="match status" value="1"/>
</dbReference>
<evidence type="ECO:0000259" key="13">
    <source>
        <dbReference type="PROSITE" id="PS51194"/>
    </source>
</evidence>
<dbReference type="Gene3D" id="3.30.160.380">
    <property type="entry name" value="Dicer dimerisation domain"/>
    <property type="match status" value="1"/>
</dbReference>
<feature type="coiled-coil region" evidence="9">
    <location>
        <begin position="535"/>
        <end position="562"/>
    </location>
</feature>
<name>A0AAN7AGT6_9PEZI</name>
<evidence type="ECO:0000256" key="8">
    <source>
        <dbReference type="PROSITE-ProRule" id="PRU00657"/>
    </source>
</evidence>
<dbReference type="SMART" id="SM00487">
    <property type="entry name" value="DEXDc"/>
    <property type="match status" value="1"/>
</dbReference>
<reference evidence="15" key="1">
    <citation type="journal article" date="2023" name="Mol. Phylogenet. Evol.">
        <title>Genome-scale phylogeny and comparative genomics of the fungal order Sordariales.</title>
        <authorList>
            <person name="Hensen N."/>
            <person name="Bonometti L."/>
            <person name="Westerberg I."/>
            <person name="Brannstrom I.O."/>
            <person name="Guillou S."/>
            <person name="Cros-Aarteil S."/>
            <person name="Calhoun S."/>
            <person name="Haridas S."/>
            <person name="Kuo A."/>
            <person name="Mondo S."/>
            <person name="Pangilinan J."/>
            <person name="Riley R."/>
            <person name="LaButti K."/>
            <person name="Andreopoulos B."/>
            <person name="Lipzen A."/>
            <person name="Chen C."/>
            <person name="Yan M."/>
            <person name="Daum C."/>
            <person name="Ng V."/>
            <person name="Clum A."/>
            <person name="Steindorff A."/>
            <person name="Ohm R.A."/>
            <person name="Martin F."/>
            <person name="Silar P."/>
            <person name="Natvig D.O."/>
            <person name="Lalanne C."/>
            <person name="Gautier V."/>
            <person name="Ament-Velasquez S.L."/>
            <person name="Kruys A."/>
            <person name="Hutchinson M.I."/>
            <person name="Powell A.J."/>
            <person name="Barry K."/>
            <person name="Miller A.N."/>
            <person name="Grigoriev I.V."/>
            <person name="Debuchy R."/>
            <person name="Gladieux P."/>
            <person name="Hiltunen Thoren M."/>
            <person name="Johannesson H."/>
        </authorList>
    </citation>
    <scope>NUCLEOTIDE SEQUENCE</scope>
    <source>
        <strain evidence="15">PSN309</strain>
    </source>
</reference>
<dbReference type="CDD" id="cd18802">
    <property type="entry name" value="SF2_C_dicer"/>
    <property type="match status" value="1"/>
</dbReference>
<evidence type="ECO:0000313" key="16">
    <source>
        <dbReference type="Proteomes" id="UP001302126"/>
    </source>
</evidence>
<keyword evidence="3" id="KW-0547">Nucleotide-binding</keyword>
<dbReference type="Gene3D" id="1.10.1520.10">
    <property type="entry name" value="Ribonuclease III domain"/>
    <property type="match status" value="2"/>
</dbReference>
<dbReference type="InterPro" id="IPR011545">
    <property type="entry name" value="DEAD/DEAH_box_helicase_dom"/>
</dbReference>
<dbReference type="PROSITE" id="PS51194">
    <property type="entry name" value="HELICASE_CTER"/>
    <property type="match status" value="1"/>
</dbReference>
<dbReference type="InterPro" id="IPR005034">
    <property type="entry name" value="Dicer_dimerisation"/>
</dbReference>
<keyword evidence="16" id="KW-1185">Reference proteome</keyword>
<evidence type="ECO:0000256" key="5">
    <source>
        <dbReference type="ARBA" id="ARBA00022806"/>
    </source>
</evidence>
<proteinExistence type="inferred from homology"/>
<feature type="domain" description="Helicase C-terminal" evidence="13">
    <location>
        <begin position="396"/>
        <end position="557"/>
    </location>
</feature>
<organism evidence="15 16">
    <name type="scientific">Podospora australis</name>
    <dbReference type="NCBI Taxonomy" id="1536484"/>
    <lineage>
        <taxon>Eukaryota</taxon>
        <taxon>Fungi</taxon>
        <taxon>Dikarya</taxon>
        <taxon>Ascomycota</taxon>
        <taxon>Pezizomycotina</taxon>
        <taxon>Sordariomycetes</taxon>
        <taxon>Sordariomycetidae</taxon>
        <taxon>Sordariales</taxon>
        <taxon>Podosporaceae</taxon>
        <taxon>Podospora</taxon>
    </lineage>
</organism>
<dbReference type="InterPro" id="IPR000999">
    <property type="entry name" value="RNase_III_dom"/>
</dbReference>
<reference evidence="15" key="2">
    <citation type="submission" date="2023-05" db="EMBL/GenBank/DDBJ databases">
        <authorList>
            <consortium name="Lawrence Berkeley National Laboratory"/>
            <person name="Steindorff A."/>
            <person name="Hensen N."/>
            <person name="Bonometti L."/>
            <person name="Westerberg I."/>
            <person name="Brannstrom I.O."/>
            <person name="Guillou S."/>
            <person name="Cros-Aarteil S."/>
            <person name="Calhoun S."/>
            <person name="Haridas S."/>
            <person name="Kuo A."/>
            <person name="Mondo S."/>
            <person name="Pangilinan J."/>
            <person name="Riley R."/>
            <person name="Labutti K."/>
            <person name="Andreopoulos B."/>
            <person name="Lipzen A."/>
            <person name="Chen C."/>
            <person name="Yanf M."/>
            <person name="Daum C."/>
            <person name="Ng V."/>
            <person name="Clum A."/>
            <person name="Ohm R."/>
            <person name="Martin F."/>
            <person name="Silar P."/>
            <person name="Natvig D."/>
            <person name="Lalanne C."/>
            <person name="Gautier V."/>
            <person name="Ament-Velasquez S.L."/>
            <person name="Kruys A."/>
            <person name="Hutchinson M.I."/>
            <person name="Powell A.J."/>
            <person name="Barry K."/>
            <person name="Miller A.N."/>
            <person name="Grigoriev I.V."/>
            <person name="Debuchy R."/>
            <person name="Gladieux P."/>
            <person name="Thoren M.H."/>
            <person name="Johannesson H."/>
        </authorList>
    </citation>
    <scope>NUCLEOTIDE SEQUENCE</scope>
    <source>
        <strain evidence="15">PSN309</strain>
    </source>
</reference>
<feature type="domain" description="RNase III" evidence="11">
    <location>
        <begin position="1131"/>
        <end position="1325"/>
    </location>
</feature>
<feature type="compositionally biased region" description="Acidic residues" evidence="10">
    <location>
        <begin position="1441"/>
        <end position="1456"/>
    </location>
</feature>
<keyword evidence="5" id="KW-0347">Helicase</keyword>
<dbReference type="Pfam" id="PF03368">
    <property type="entry name" value="Dicer_dimer"/>
    <property type="match status" value="1"/>
</dbReference>
<dbReference type="GO" id="GO:0030422">
    <property type="term" value="P:siRNA processing"/>
    <property type="evidence" value="ECO:0007669"/>
    <property type="project" value="TreeGrafter"/>
</dbReference>
<dbReference type="PANTHER" id="PTHR14950:SF37">
    <property type="entry name" value="ENDORIBONUCLEASE DICER"/>
    <property type="match status" value="1"/>
</dbReference>
<dbReference type="InterPro" id="IPR038248">
    <property type="entry name" value="Dicer_dimer_sf"/>
</dbReference>
<dbReference type="CDD" id="cd00593">
    <property type="entry name" value="RIBOc"/>
    <property type="match status" value="2"/>
</dbReference>
<keyword evidence="6" id="KW-0067">ATP-binding</keyword>
<keyword evidence="8" id="KW-0694">RNA-binding</keyword>
<dbReference type="SUPFAM" id="SSF52540">
    <property type="entry name" value="P-loop containing nucleoside triphosphate hydrolases"/>
    <property type="match status" value="1"/>
</dbReference>
<comment type="caution">
    <text evidence="15">The sequence shown here is derived from an EMBL/GenBank/DDBJ whole genome shotgun (WGS) entry which is preliminary data.</text>
</comment>
<feature type="domain" description="Helicase ATP-binding" evidence="12">
    <location>
        <begin position="51"/>
        <end position="229"/>
    </location>
</feature>
<evidence type="ECO:0000313" key="15">
    <source>
        <dbReference type="EMBL" id="KAK4186084.1"/>
    </source>
</evidence>
<evidence type="ECO:0000256" key="9">
    <source>
        <dbReference type="SAM" id="Coils"/>
    </source>
</evidence>
<dbReference type="GO" id="GO:0051607">
    <property type="term" value="P:defense response to virus"/>
    <property type="evidence" value="ECO:0007669"/>
    <property type="project" value="UniProtKB-KW"/>
</dbReference>
<dbReference type="PROSITE" id="PS51327">
    <property type="entry name" value="DICER_DSRBF"/>
    <property type="match status" value="1"/>
</dbReference>
<keyword evidence="9" id="KW-0175">Coiled coil</keyword>
<dbReference type="PROSITE" id="PS50142">
    <property type="entry name" value="RNASE_3_2"/>
    <property type="match status" value="2"/>
</dbReference>
<dbReference type="GO" id="GO:0003723">
    <property type="term" value="F:RNA binding"/>
    <property type="evidence" value="ECO:0007669"/>
    <property type="project" value="UniProtKB-UniRule"/>
</dbReference>
<dbReference type="Pfam" id="PF00271">
    <property type="entry name" value="Helicase_C"/>
    <property type="match status" value="1"/>
</dbReference>
<feature type="domain" description="Dicer dsRNA-binding fold" evidence="14">
    <location>
        <begin position="587"/>
        <end position="689"/>
    </location>
</feature>
<evidence type="ECO:0000256" key="4">
    <source>
        <dbReference type="ARBA" id="ARBA00022801"/>
    </source>
</evidence>
<dbReference type="SUPFAM" id="SSF69065">
    <property type="entry name" value="RNase III domain-like"/>
    <property type="match status" value="2"/>
</dbReference>